<accession>A0ABP0RAU9</accession>
<gene>
    <name evidence="1" type="ORF">CCMP2556_LOCUS46349</name>
</gene>
<keyword evidence="2" id="KW-1185">Reference proteome</keyword>
<name>A0ABP0RAU9_9DINO</name>
<organism evidence="1 2">
    <name type="scientific">Durusdinium trenchii</name>
    <dbReference type="NCBI Taxonomy" id="1381693"/>
    <lineage>
        <taxon>Eukaryota</taxon>
        <taxon>Sar</taxon>
        <taxon>Alveolata</taxon>
        <taxon>Dinophyceae</taxon>
        <taxon>Suessiales</taxon>
        <taxon>Symbiodiniaceae</taxon>
        <taxon>Durusdinium</taxon>
    </lineage>
</organism>
<dbReference type="EMBL" id="CAXAMN010025772">
    <property type="protein sequence ID" value="CAK9097713.1"/>
    <property type="molecule type" value="Genomic_DNA"/>
</dbReference>
<dbReference type="Proteomes" id="UP001642484">
    <property type="component" value="Unassembled WGS sequence"/>
</dbReference>
<evidence type="ECO:0000313" key="1">
    <source>
        <dbReference type="EMBL" id="CAK9097713.1"/>
    </source>
</evidence>
<protein>
    <submittedName>
        <fullName evidence="1">Uncharacterized protein</fullName>
    </submittedName>
</protein>
<evidence type="ECO:0000313" key="2">
    <source>
        <dbReference type="Proteomes" id="UP001642484"/>
    </source>
</evidence>
<proteinExistence type="predicted"/>
<reference evidence="1 2" key="1">
    <citation type="submission" date="2024-02" db="EMBL/GenBank/DDBJ databases">
        <authorList>
            <person name="Chen Y."/>
            <person name="Shah S."/>
            <person name="Dougan E. K."/>
            <person name="Thang M."/>
            <person name="Chan C."/>
        </authorList>
    </citation>
    <scope>NUCLEOTIDE SEQUENCE [LARGE SCALE GENOMIC DNA]</scope>
</reference>
<sequence length="536" mass="58927">MADVERLLGASHPSEVLALRESFSNGLDASLAITALEAIAASAERTAVERDLRFAQLLFELNQVAHGRDLPPRLVLRMLRALARLGLKQPAMFFCLGAMAAKRIQDFAGPELVSLLRSFAQANVKDLQLLEALTTALCPQLHLCCPGELAEVARDLRFFRFRPSKMCLAALHGESKAKLKAFQAAGLCDVLWCLDSFGEHEMCADLIESTTIFPDQPILLATACALSETACATPGRERHLDEILQPLLTALRRGTSFNVPVPHLGPHHTKRLLKALGVQATCDRRWAAAARRAVRAVAESSPSPAAPRAKSGCDHTYVVDPSSYAEVVTRFGVDNFGKIGGRCLLNQIGIGRLEERWAAEVREFLTAWQGVANSSMDWKAPAAHRRIYAFAEFHFTSRMEPGRILLEGTLFQLNGLWGDPVQARKPWLYAVPLPISKWVDRTLCAEFQLLSEVCDMLHRSGVSMTCPELRYAVEGCLNLYLSQPSCVSCIGAMKQFQTLLPGVDLFVEFGSLEPSNQSWAAASSSGSCVHRWCWGV</sequence>
<comment type="caution">
    <text evidence="1">The sequence shown here is derived from an EMBL/GenBank/DDBJ whole genome shotgun (WGS) entry which is preliminary data.</text>
</comment>